<proteinExistence type="predicted"/>
<dbReference type="Proteomes" id="UP000250796">
    <property type="component" value="Chromosome MESINF"/>
</dbReference>
<dbReference type="AlphaFoldDB" id="A0A7Z7LH00"/>
<protein>
    <submittedName>
        <fullName evidence="3">Uncharacterized protein</fullName>
    </submittedName>
</protein>
<evidence type="ECO:0000313" key="3">
    <source>
        <dbReference type="EMBL" id="SSC13716.1"/>
    </source>
</evidence>
<dbReference type="RefSeq" id="WP_169699835.1">
    <property type="nucleotide sequence ID" value="NZ_LS974202.1"/>
</dbReference>
<evidence type="ECO:0000313" key="4">
    <source>
        <dbReference type="Proteomes" id="UP000250796"/>
    </source>
</evidence>
<feature type="coiled-coil region" evidence="1">
    <location>
        <begin position="79"/>
        <end position="106"/>
    </location>
</feature>
<keyword evidence="4" id="KW-1185">Reference proteome</keyword>
<reference evidence="3 4" key="1">
    <citation type="submission" date="2017-01" db="EMBL/GenBank/DDBJ databases">
        <authorList>
            <person name="Erauso G."/>
        </authorList>
    </citation>
    <scope>NUCLEOTIDE SEQUENCE [LARGE SCALE GENOMIC DNA]</scope>
    <source>
        <strain evidence="3">MESINF1</strain>
    </source>
</reference>
<dbReference type="EMBL" id="LS974202">
    <property type="protein sequence ID" value="SSC13716.1"/>
    <property type="molecule type" value="Genomic_DNA"/>
</dbReference>
<gene>
    <name evidence="3" type="ORF">MESINF_2276</name>
</gene>
<sequence>MRNRSPDLNYKSFVRNRLTMFEYRRKPLLDQLERIKSDMEKLKPQDDGEKLQRPSWAKSVNSEKVPSLSKISSFDERRYNDLHKRMIEVEEKLETLDIEEEDIELEAIADVICPQK</sequence>
<name>A0A7Z7LH00_9BACT</name>
<evidence type="ECO:0000256" key="1">
    <source>
        <dbReference type="SAM" id="Coils"/>
    </source>
</evidence>
<dbReference type="KEGG" id="minf:MESINF_2276"/>
<feature type="compositionally biased region" description="Basic and acidic residues" evidence="2">
    <location>
        <begin position="39"/>
        <end position="52"/>
    </location>
</feature>
<accession>A0A7Z7LH00</accession>
<organism evidence="3 4">
    <name type="scientific">Mesotoga infera</name>
    <dbReference type="NCBI Taxonomy" id="1236046"/>
    <lineage>
        <taxon>Bacteria</taxon>
        <taxon>Thermotogati</taxon>
        <taxon>Thermotogota</taxon>
        <taxon>Thermotogae</taxon>
        <taxon>Kosmotogales</taxon>
        <taxon>Kosmotogaceae</taxon>
        <taxon>Mesotoga</taxon>
    </lineage>
</organism>
<evidence type="ECO:0000256" key="2">
    <source>
        <dbReference type="SAM" id="MobiDB-lite"/>
    </source>
</evidence>
<keyword evidence="1" id="KW-0175">Coiled coil</keyword>
<feature type="region of interest" description="Disordered" evidence="2">
    <location>
        <begin position="39"/>
        <end position="58"/>
    </location>
</feature>